<keyword evidence="1" id="KW-0732">Signal</keyword>
<organism evidence="2">
    <name type="scientific">Oikopleura dioica</name>
    <name type="common">Tunicate</name>
    <dbReference type="NCBI Taxonomy" id="34765"/>
    <lineage>
        <taxon>Eukaryota</taxon>
        <taxon>Metazoa</taxon>
        <taxon>Chordata</taxon>
        <taxon>Tunicata</taxon>
        <taxon>Appendicularia</taxon>
        <taxon>Copelata</taxon>
        <taxon>Oikopleuridae</taxon>
        <taxon>Oikopleura</taxon>
    </lineage>
</organism>
<feature type="signal peptide" evidence="1">
    <location>
        <begin position="1"/>
        <end position="22"/>
    </location>
</feature>
<proteinExistence type="predicted"/>
<reference evidence="2" key="1">
    <citation type="journal article" date="2010" name="Science">
        <title>Plasticity of animal genome architecture unmasked by rapid evolution of a pelagic tunicate.</title>
        <authorList>
            <person name="Denoeud F."/>
            <person name="Henriet S."/>
            <person name="Mungpakdee S."/>
            <person name="Aury J.M."/>
            <person name="Da Silva C."/>
            <person name="Brinkmann H."/>
            <person name="Mikhaleva J."/>
            <person name="Olsen L.C."/>
            <person name="Jubin C."/>
            <person name="Canestro C."/>
            <person name="Bouquet J.M."/>
            <person name="Danks G."/>
            <person name="Poulain J."/>
            <person name="Campsteijn C."/>
            <person name="Adamski M."/>
            <person name="Cross I."/>
            <person name="Yadetie F."/>
            <person name="Muffato M."/>
            <person name="Louis A."/>
            <person name="Butcher S."/>
            <person name="Tsagkogeorga G."/>
            <person name="Konrad A."/>
            <person name="Singh S."/>
            <person name="Jensen M.F."/>
            <person name="Cong E.H."/>
            <person name="Eikeseth-Otteraa H."/>
            <person name="Noel B."/>
            <person name="Anthouard V."/>
            <person name="Porcel B.M."/>
            <person name="Kachouri-Lafond R."/>
            <person name="Nishino A."/>
            <person name="Ugolini M."/>
            <person name="Chourrout P."/>
            <person name="Nishida H."/>
            <person name="Aasland R."/>
            <person name="Huzurbazar S."/>
            <person name="Westhof E."/>
            <person name="Delsuc F."/>
            <person name="Lehrach H."/>
            <person name="Reinhardt R."/>
            <person name="Weissenbach J."/>
            <person name="Roy S.W."/>
            <person name="Artiguenave F."/>
            <person name="Postlethwait J.H."/>
            <person name="Manak J.R."/>
            <person name="Thompson E.M."/>
            <person name="Jaillon O."/>
            <person name="Du Pasquier L."/>
            <person name="Boudinot P."/>
            <person name="Liberles D.A."/>
            <person name="Volff J.N."/>
            <person name="Philippe H."/>
            <person name="Lenhard B."/>
            <person name="Roest Crollius H."/>
            <person name="Wincker P."/>
            <person name="Chourrout D."/>
        </authorList>
    </citation>
    <scope>NUCLEOTIDE SEQUENCE [LARGE SCALE GENOMIC DNA]</scope>
</reference>
<name>E4YIL9_OIKDI</name>
<dbReference type="AlphaFoldDB" id="E4YIL9"/>
<evidence type="ECO:0000256" key="1">
    <source>
        <dbReference type="SAM" id="SignalP"/>
    </source>
</evidence>
<feature type="chain" id="PRO_5003191157" evidence="1">
    <location>
        <begin position="23"/>
        <end position="59"/>
    </location>
</feature>
<protein>
    <submittedName>
        <fullName evidence="2">Uncharacterized protein</fullName>
    </submittedName>
</protein>
<evidence type="ECO:0000313" key="2">
    <source>
        <dbReference type="EMBL" id="CBY35330.1"/>
    </source>
</evidence>
<dbReference type="Proteomes" id="UP000011014">
    <property type="component" value="Unassembled WGS sequence"/>
</dbReference>
<gene>
    <name evidence="2" type="ORF">GSOID_T00027139001</name>
</gene>
<accession>E4YIL9</accession>
<dbReference type="EMBL" id="FN654615">
    <property type="protein sequence ID" value="CBY35330.1"/>
    <property type="molecule type" value="Genomic_DNA"/>
</dbReference>
<sequence length="59" mass="6756">MLFSLRLLTLFLVLGICQRSPADYPIFKNIDGEWTISLGRILAQIRKQVDDPSDIMIYG</sequence>